<keyword evidence="5" id="KW-1185">Reference proteome</keyword>
<protein>
    <submittedName>
        <fullName evidence="4">Spore germination protein</fullName>
    </submittedName>
</protein>
<name>A0A143PJN0_LUTPR</name>
<evidence type="ECO:0000313" key="4">
    <source>
        <dbReference type="EMBL" id="AMY08775.1"/>
    </source>
</evidence>
<keyword evidence="2" id="KW-1133">Transmembrane helix</keyword>
<feature type="transmembrane region" description="Helical" evidence="2">
    <location>
        <begin position="7"/>
        <end position="30"/>
    </location>
</feature>
<evidence type="ECO:0000256" key="2">
    <source>
        <dbReference type="SAM" id="Phobius"/>
    </source>
</evidence>
<gene>
    <name evidence="4" type="ORF">LuPra_01980</name>
</gene>
<dbReference type="OrthoDB" id="9809406at2"/>
<feature type="domain" description="GerMN" evidence="3">
    <location>
        <begin position="83"/>
        <end position="172"/>
    </location>
</feature>
<sequence>MRRPVVVALLGVMTAVLIGIVGVVLVPRWFAPATVEVPRADAAASGEATGKIRASLFYVAEDGLHLTAVDADVPFGATPAEQARALVEAQLQPAPAPLAQSIAEGTRVRQIFIAEDGTAFVDLSKEAVTNHRGGSLDELFAVYTIVNAITVNLPAIKSVQILIDGQEVDTLAGHVDLRHPLTRNLRWVEAPGKDGGERKEDGGVRTEDGGARTEEQGQKQDAAKKPAGTPQARPVS</sequence>
<organism evidence="4 5">
    <name type="scientific">Luteitalea pratensis</name>
    <dbReference type="NCBI Taxonomy" id="1855912"/>
    <lineage>
        <taxon>Bacteria</taxon>
        <taxon>Pseudomonadati</taxon>
        <taxon>Acidobacteriota</taxon>
        <taxon>Vicinamibacteria</taxon>
        <taxon>Vicinamibacterales</taxon>
        <taxon>Vicinamibacteraceae</taxon>
        <taxon>Luteitalea</taxon>
    </lineage>
</organism>
<dbReference type="KEGG" id="abac:LuPra_01980"/>
<proteinExistence type="predicted"/>
<accession>A0A143PJN0</accession>
<feature type="region of interest" description="Disordered" evidence="1">
    <location>
        <begin position="188"/>
        <end position="236"/>
    </location>
</feature>
<dbReference type="Proteomes" id="UP000076079">
    <property type="component" value="Chromosome"/>
</dbReference>
<dbReference type="RefSeq" id="WP_110170585.1">
    <property type="nucleotide sequence ID" value="NZ_CP015136.1"/>
</dbReference>
<dbReference type="EMBL" id="CP015136">
    <property type="protein sequence ID" value="AMY08775.1"/>
    <property type="molecule type" value="Genomic_DNA"/>
</dbReference>
<dbReference type="Pfam" id="PF10646">
    <property type="entry name" value="Germane"/>
    <property type="match status" value="1"/>
</dbReference>
<feature type="compositionally biased region" description="Basic and acidic residues" evidence="1">
    <location>
        <begin position="191"/>
        <end position="224"/>
    </location>
</feature>
<dbReference type="AlphaFoldDB" id="A0A143PJN0"/>
<reference evidence="5" key="2">
    <citation type="submission" date="2016-04" db="EMBL/GenBank/DDBJ databases">
        <title>First Complete Genome Sequence of a Subdivision 6 Acidobacterium.</title>
        <authorList>
            <person name="Huang S."/>
            <person name="Vieira S."/>
            <person name="Bunk B."/>
            <person name="Riedel T."/>
            <person name="Sproeer C."/>
            <person name="Overmann J."/>
        </authorList>
    </citation>
    <scope>NUCLEOTIDE SEQUENCE [LARGE SCALE GENOMIC DNA]</scope>
    <source>
        <strain evidence="5">DSM 100886 HEG_-6_39</strain>
    </source>
</reference>
<evidence type="ECO:0000256" key="1">
    <source>
        <dbReference type="SAM" id="MobiDB-lite"/>
    </source>
</evidence>
<keyword evidence="2" id="KW-0472">Membrane</keyword>
<keyword evidence="2" id="KW-0812">Transmembrane</keyword>
<evidence type="ECO:0000313" key="5">
    <source>
        <dbReference type="Proteomes" id="UP000076079"/>
    </source>
</evidence>
<dbReference type="InterPro" id="IPR019606">
    <property type="entry name" value="GerMN"/>
</dbReference>
<evidence type="ECO:0000259" key="3">
    <source>
        <dbReference type="SMART" id="SM00909"/>
    </source>
</evidence>
<dbReference type="STRING" id="1855912.LuPra_01980"/>
<dbReference type="SMART" id="SM00909">
    <property type="entry name" value="Germane"/>
    <property type="match status" value="1"/>
</dbReference>
<reference evidence="4 5" key="1">
    <citation type="journal article" date="2016" name="Genome Announc.">
        <title>First Complete Genome Sequence of a Subdivision 6 Acidobacterium Strain.</title>
        <authorList>
            <person name="Huang S."/>
            <person name="Vieira S."/>
            <person name="Bunk B."/>
            <person name="Riedel T."/>
            <person name="Sproer C."/>
            <person name="Overmann J."/>
        </authorList>
    </citation>
    <scope>NUCLEOTIDE SEQUENCE [LARGE SCALE GENOMIC DNA]</scope>
    <source>
        <strain evidence="5">DSM 100886 HEG_-6_39</strain>
    </source>
</reference>